<dbReference type="InterPro" id="IPR014755">
    <property type="entry name" value="Cu-Rt/internalin_Ig-like"/>
</dbReference>
<feature type="domain" description="SbsA Ig-like" evidence="3">
    <location>
        <begin position="68"/>
        <end position="170"/>
    </location>
</feature>
<proteinExistence type="predicted"/>
<dbReference type="Pfam" id="PF13205">
    <property type="entry name" value="Big_5"/>
    <property type="match status" value="1"/>
</dbReference>
<evidence type="ECO:0000313" key="5">
    <source>
        <dbReference type="Proteomes" id="UP000441717"/>
    </source>
</evidence>
<evidence type="ECO:0000256" key="1">
    <source>
        <dbReference type="ARBA" id="ARBA00022729"/>
    </source>
</evidence>
<name>A0A6N7IM92_9FIRM</name>
<evidence type="ECO:0000313" key="4">
    <source>
        <dbReference type="EMBL" id="MQL51096.1"/>
    </source>
</evidence>
<organism evidence="4 5">
    <name type="scientific">Desulfofundulus thermobenzoicus</name>
    <dbReference type="NCBI Taxonomy" id="29376"/>
    <lineage>
        <taxon>Bacteria</taxon>
        <taxon>Bacillati</taxon>
        <taxon>Bacillota</taxon>
        <taxon>Clostridia</taxon>
        <taxon>Eubacteriales</taxon>
        <taxon>Peptococcaceae</taxon>
        <taxon>Desulfofundulus</taxon>
    </lineage>
</organism>
<evidence type="ECO:0000259" key="3">
    <source>
        <dbReference type="Pfam" id="PF13205"/>
    </source>
</evidence>
<evidence type="ECO:0000256" key="2">
    <source>
        <dbReference type="SAM" id="MobiDB-lite"/>
    </source>
</evidence>
<keyword evidence="5" id="KW-1185">Reference proteome</keyword>
<dbReference type="Gene3D" id="2.60.40.1220">
    <property type="match status" value="1"/>
</dbReference>
<accession>A0A6N7IM92</accession>
<dbReference type="OrthoDB" id="5507507at2"/>
<dbReference type="InterPro" id="IPR032812">
    <property type="entry name" value="SbsA_Ig"/>
</dbReference>
<gene>
    <name evidence="4" type="ORF">GFC01_02200</name>
</gene>
<keyword evidence="1" id="KW-0732">Signal</keyword>
<reference evidence="4 5" key="1">
    <citation type="submission" date="2019-10" db="EMBL/GenBank/DDBJ databases">
        <title>Comparative genomics of sulfur disproportionating microorganisms.</title>
        <authorList>
            <person name="Ward L.M."/>
            <person name="Bertran E."/>
            <person name="Johnston D."/>
        </authorList>
    </citation>
    <scope>NUCLEOTIDE SEQUENCE [LARGE SCALE GENOMIC DNA]</scope>
    <source>
        <strain evidence="4 5">DSM 14055</strain>
    </source>
</reference>
<sequence>MFYYYDTATDKDGDVPGEPFTVQDPSKLELEAEYLPPGEYLYGFYIEDIAQNETCSEFVDISLSAGDDTTPPTVASTTPANGATGVPVGQTITVNFSETVQQGSNFSGITLKDGGNTVVNAVYSLSGSILTIDPVANLNNSVSYTVYLPAGAVKDRAGNPLTTGYSFSFTAAAAATGGGGGSGGGTPAPPADQVEQVI</sequence>
<dbReference type="AlphaFoldDB" id="A0A6N7IM92"/>
<protein>
    <recommendedName>
        <fullName evidence="3">SbsA Ig-like domain-containing protein</fullName>
    </recommendedName>
</protein>
<comment type="caution">
    <text evidence="4">The sequence shown here is derived from an EMBL/GenBank/DDBJ whole genome shotgun (WGS) entry which is preliminary data.</text>
</comment>
<dbReference type="RefSeq" id="WP_152945020.1">
    <property type="nucleotide sequence ID" value="NZ_WHYR01000004.1"/>
</dbReference>
<dbReference type="EMBL" id="WHYR01000004">
    <property type="protein sequence ID" value="MQL51096.1"/>
    <property type="molecule type" value="Genomic_DNA"/>
</dbReference>
<dbReference type="Proteomes" id="UP000441717">
    <property type="component" value="Unassembled WGS sequence"/>
</dbReference>
<feature type="region of interest" description="Disordered" evidence="2">
    <location>
        <begin position="178"/>
        <end position="198"/>
    </location>
</feature>